<evidence type="ECO:0000256" key="2">
    <source>
        <dbReference type="ARBA" id="ARBA00023125"/>
    </source>
</evidence>
<dbReference type="CDD" id="cd01189">
    <property type="entry name" value="INT_ICEBs1_C_like"/>
    <property type="match status" value="1"/>
</dbReference>
<comment type="caution">
    <text evidence="7">The sequence shown here is derived from an EMBL/GenBank/DDBJ whole genome shotgun (WGS) entry which is preliminary data.</text>
</comment>
<evidence type="ECO:0000259" key="6">
    <source>
        <dbReference type="PROSITE" id="PS51900"/>
    </source>
</evidence>
<proteinExistence type="inferred from homology"/>
<evidence type="ECO:0000256" key="3">
    <source>
        <dbReference type="ARBA" id="ARBA00023172"/>
    </source>
</evidence>
<protein>
    <submittedName>
        <fullName evidence="7">Site-specific integrase</fullName>
    </submittedName>
</protein>
<dbReference type="InterPro" id="IPR010998">
    <property type="entry name" value="Integrase_recombinase_N"/>
</dbReference>
<dbReference type="InterPro" id="IPR050090">
    <property type="entry name" value="Tyrosine_recombinase_XerCD"/>
</dbReference>
<dbReference type="InterPro" id="IPR011010">
    <property type="entry name" value="DNA_brk_join_enz"/>
</dbReference>
<feature type="domain" description="Tyr recombinase" evidence="5">
    <location>
        <begin position="165"/>
        <end position="356"/>
    </location>
</feature>
<dbReference type="PANTHER" id="PTHR30349:SF64">
    <property type="entry name" value="PROPHAGE INTEGRASE INTD-RELATED"/>
    <property type="match status" value="1"/>
</dbReference>
<dbReference type="EMBL" id="JANLCJ010000001">
    <property type="protein sequence ID" value="MCS5732374.1"/>
    <property type="molecule type" value="Genomic_DNA"/>
</dbReference>
<dbReference type="SUPFAM" id="SSF56349">
    <property type="entry name" value="DNA breaking-rejoining enzymes"/>
    <property type="match status" value="1"/>
</dbReference>
<feature type="domain" description="Core-binding (CB)" evidence="6">
    <location>
        <begin position="35"/>
        <end position="142"/>
    </location>
</feature>
<dbReference type="PANTHER" id="PTHR30349">
    <property type="entry name" value="PHAGE INTEGRASE-RELATED"/>
    <property type="match status" value="1"/>
</dbReference>
<sequence>MSSIQKRPNGVWRARYRDHDGKEHSRHFRYKDNPRDLENSAQHWLNTVTAALVAGTHVDPRDSRQTLASFYDDWSPRQIWAASTVPAMNTAMNGCTFRTVEFRKLRRSHGEAWVKSMQTAGLQPSTIRTRVSNVRTVLRAAIRDRALTFDPLDGVVLPRLRRAAVAMEIPTPAQVSTLVDNAEGWFETLLKVCAFAGLRVGEAQGLQVGDIDFLGRTITVTRQVTRAPGVVVTTTPPKHGSERTIFAADDLLAAISAHIAEHGTVGPEGWLFRGSGHQPPLYDRILSMWKKTATAAKWSAFTLHSLRHFYASGLIAAGCDVVTVQRALGHSSPSITLNTYSHLWPSAEDRTRKAANAIMRETLKASADRLRTAPK</sequence>
<dbReference type="Pfam" id="PF00589">
    <property type="entry name" value="Phage_integrase"/>
    <property type="match status" value="1"/>
</dbReference>
<evidence type="ECO:0000313" key="7">
    <source>
        <dbReference type="EMBL" id="MCS5732374.1"/>
    </source>
</evidence>
<reference evidence="7" key="1">
    <citation type="submission" date="2022-08" db="EMBL/GenBank/DDBJ databases">
        <authorList>
            <person name="Deng Y."/>
            <person name="Han X.-F."/>
            <person name="Zhang Y.-Q."/>
        </authorList>
    </citation>
    <scope>NUCLEOTIDE SEQUENCE</scope>
    <source>
        <strain evidence="7">CPCC 203386</strain>
    </source>
</reference>
<dbReference type="Proteomes" id="UP001165586">
    <property type="component" value="Unassembled WGS sequence"/>
</dbReference>
<evidence type="ECO:0000256" key="1">
    <source>
        <dbReference type="ARBA" id="ARBA00008857"/>
    </source>
</evidence>
<evidence type="ECO:0000256" key="4">
    <source>
        <dbReference type="PROSITE-ProRule" id="PRU01248"/>
    </source>
</evidence>
<evidence type="ECO:0000313" key="8">
    <source>
        <dbReference type="Proteomes" id="UP001165586"/>
    </source>
</evidence>
<dbReference type="RefSeq" id="WP_259536981.1">
    <property type="nucleotide sequence ID" value="NZ_JANLCJ010000001.1"/>
</dbReference>
<dbReference type="InterPro" id="IPR044068">
    <property type="entry name" value="CB"/>
</dbReference>
<keyword evidence="2 4" id="KW-0238">DNA-binding</keyword>
<dbReference type="PROSITE" id="PS51900">
    <property type="entry name" value="CB"/>
    <property type="match status" value="1"/>
</dbReference>
<dbReference type="InterPro" id="IPR002104">
    <property type="entry name" value="Integrase_catalytic"/>
</dbReference>
<comment type="similarity">
    <text evidence="1">Belongs to the 'phage' integrase family.</text>
</comment>
<dbReference type="InterPro" id="IPR013762">
    <property type="entry name" value="Integrase-like_cat_sf"/>
</dbReference>
<name>A0ABT2H001_9MICO</name>
<organism evidence="7 8">
    <name type="scientific">Herbiconiux daphne</name>
    <dbReference type="NCBI Taxonomy" id="2970914"/>
    <lineage>
        <taxon>Bacteria</taxon>
        <taxon>Bacillati</taxon>
        <taxon>Actinomycetota</taxon>
        <taxon>Actinomycetes</taxon>
        <taxon>Micrococcales</taxon>
        <taxon>Microbacteriaceae</taxon>
        <taxon>Herbiconiux</taxon>
    </lineage>
</organism>
<dbReference type="Gene3D" id="1.10.443.10">
    <property type="entry name" value="Intergrase catalytic core"/>
    <property type="match status" value="1"/>
</dbReference>
<keyword evidence="8" id="KW-1185">Reference proteome</keyword>
<accession>A0ABT2H001</accession>
<gene>
    <name evidence="7" type="ORF">N1032_01275</name>
</gene>
<evidence type="ECO:0000259" key="5">
    <source>
        <dbReference type="PROSITE" id="PS51898"/>
    </source>
</evidence>
<keyword evidence="3" id="KW-0233">DNA recombination</keyword>
<dbReference type="PROSITE" id="PS51898">
    <property type="entry name" value="TYR_RECOMBINASE"/>
    <property type="match status" value="1"/>
</dbReference>
<dbReference type="Gene3D" id="1.10.150.130">
    <property type="match status" value="1"/>
</dbReference>